<dbReference type="InterPro" id="IPR036365">
    <property type="entry name" value="PGBD-like_sf"/>
</dbReference>
<dbReference type="SUPFAM" id="SSF47090">
    <property type="entry name" value="PGBD-like"/>
    <property type="match status" value="1"/>
</dbReference>
<feature type="domain" description="L,D-TPase catalytic" evidence="9">
    <location>
        <begin position="415"/>
        <end position="585"/>
    </location>
</feature>
<feature type="chain" id="PRO_5047421622" evidence="8">
    <location>
        <begin position="27"/>
        <end position="627"/>
    </location>
</feature>
<keyword evidence="4 7" id="KW-0133">Cell shape</keyword>
<dbReference type="Pfam" id="PF01471">
    <property type="entry name" value="PG_binding_1"/>
    <property type="match status" value="1"/>
</dbReference>
<dbReference type="PANTHER" id="PTHR41533:SF2">
    <property type="entry name" value="BLR7131 PROTEIN"/>
    <property type="match status" value="1"/>
</dbReference>
<keyword evidence="5 7" id="KW-0573">Peptidoglycan synthesis</keyword>
<evidence type="ECO:0000313" key="10">
    <source>
        <dbReference type="EMBL" id="MFC5393400.1"/>
    </source>
</evidence>
<dbReference type="PANTHER" id="PTHR41533">
    <property type="entry name" value="L,D-TRANSPEPTIDASE HI_1667-RELATED"/>
    <property type="match status" value="1"/>
</dbReference>
<dbReference type="InterPro" id="IPR038063">
    <property type="entry name" value="Transpep_catalytic_dom"/>
</dbReference>
<dbReference type="Proteomes" id="UP001596104">
    <property type="component" value="Unassembled WGS sequence"/>
</dbReference>
<sequence>MRLRRLAETVSATTLSLALLLAPAAAQETASELGIPLPEQPALVIVKRDAEPQELDIPAPAEVTLDLRPSAGPQSADAAETREMVTGALSTRPDNSAAELELDLPEPEMPPVDPALVKPVEAAPQPQLARPAQIDLPPLPDVAVTMPPGLELSGRIAAQAEIAAALPRLSARERADIVAAYAANENRPFWIDGKELGAAGKQIVAQLGRAGDDGLRAGDYLLPIFEGSDKDSLAAADIRLSALAVLYARDARGGRIDPRRLSKLITPKLELPSATEVLSELAGAADAGAVLAAYNPRHTGYQHLKAKLAELRAHKPETPVARIPAGPALKVGMRDERVPLIRARLGLGSSEEPVYDRSTALALADFQKQAGLRADGVLSDQTVAALAMPRSTRLESDIIAQMERWRWLPSDLGENRIVVNIPEYKMRVMHGDKLAYESRVIVGKPESATPVFSHRMEHVVVNPSWYVPPSILKKEFLPGLANDPNYAARRGYVVTRGKNGSISVRQPPGERNALGWIKFMFPNDHAVYLHDTPNRGLFGAGKRAFSHGCVRVENPFALADQVLGPEWTSERLKRLIGSGERTIKLPQPLPIHLVYETIVVNEAGAVTTFDDIYGFHRLVRNALEQRS</sequence>
<dbReference type="Gene3D" id="2.40.440.10">
    <property type="entry name" value="L,D-transpeptidase catalytic domain-like"/>
    <property type="match status" value="1"/>
</dbReference>
<dbReference type="RefSeq" id="WP_377008373.1">
    <property type="nucleotide sequence ID" value="NZ_JBHSLV010000020.1"/>
</dbReference>
<evidence type="ECO:0000256" key="6">
    <source>
        <dbReference type="ARBA" id="ARBA00023316"/>
    </source>
</evidence>
<evidence type="ECO:0000256" key="3">
    <source>
        <dbReference type="ARBA" id="ARBA00022679"/>
    </source>
</evidence>
<dbReference type="InterPro" id="IPR005490">
    <property type="entry name" value="LD_TPept_cat_dom"/>
</dbReference>
<dbReference type="InterPro" id="IPR036366">
    <property type="entry name" value="PGBDSf"/>
</dbReference>
<evidence type="ECO:0000256" key="7">
    <source>
        <dbReference type="PROSITE-ProRule" id="PRU01373"/>
    </source>
</evidence>
<proteinExistence type="inferred from homology"/>
<evidence type="ECO:0000256" key="8">
    <source>
        <dbReference type="SAM" id="SignalP"/>
    </source>
</evidence>
<dbReference type="Pfam" id="PF20142">
    <property type="entry name" value="Scaffold"/>
    <property type="match status" value="1"/>
</dbReference>
<name>A0ABW0H8W8_9HYPH</name>
<evidence type="ECO:0000256" key="5">
    <source>
        <dbReference type="ARBA" id="ARBA00022984"/>
    </source>
</evidence>
<comment type="pathway">
    <text evidence="1 7">Cell wall biogenesis; peptidoglycan biosynthesis.</text>
</comment>
<feature type="active site" description="Proton donor/acceptor" evidence="7">
    <location>
        <position position="530"/>
    </location>
</feature>
<keyword evidence="6 7" id="KW-0961">Cell wall biogenesis/degradation</keyword>
<evidence type="ECO:0000256" key="4">
    <source>
        <dbReference type="ARBA" id="ARBA00022960"/>
    </source>
</evidence>
<organism evidence="10 11">
    <name type="scientific">Bosea vestrisii</name>
    <dbReference type="NCBI Taxonomy" id="151416"/>
    <lineage>
        <taxon>Bacteria</taxon>
        <taxon>Pseudomonadati</taxon>
        <taxon>Pseudomonadota</taxon>
        <taxon>Alphaproteobacteria</taxon>
        <taxon>Hyphomicrobiales</taxon>
        <taxon>Boseaceae</taxon>
        <taxon>Bosea</taxon>
    </lineage>
</organism>
<keyword evidence="8" id="KW-0732">Signal</keyword>
<dbReference type="InterPro" id="IPR002477">
    <property type="entry name" value="Peptidoglycan-bd-like"/>
</dbReference>
<keyword evidence="3" id="KW-0808">Transferase</keyword>
<evidence type="ECO:0000313" key="11">
    <source>
        <dbReference type="Proteomes" id="UP001596104"/>
    </source>
</evidence>
<dbReference type="CDD" id="cd16913">
    <property type="entry name" value="YkuD_like"/>
    <property type="match status" value="1"/>
</dbReference>
<dbReference type="PROSITE" id="PS52029">
    <property type="entry name" value="LD_TPASE"/>
    <property type="match status" value="1"/>
</dbReference>
<dbReference type="Pfam" id="PF03734">
    <property type="entry name" value="YkuD"/>
    <property type="match status" value="1"/>
</dbReference>
<feature type="signal peptide" evidence="8">
    <location>
        <begin position="1"/>
        <end position="26"/>
    </location>
</feature>
<dbReference type="InterPro" id="IPR052905">
    <property type="entry name" value="LD-transpeptidase_YkuD-like"/>
</dbReference>
<evidence type="ECO:0000259" key="9">
    <source>
        <dbReference type="PROSITE" id="PS52029"/>
    </source>
</evidence>
<gene>
    <name evidence="10" type="ORF">ACFPPC_12195</name>
</gene>
<evidence type="ECO:0000256" key="1">
    <source>
        <dbReference type="ARBA" id="ARBA00004752"/>
    </source>
</evidence>
<comment type="similarity">
    <text evidence="2">Belongs to the YkuD family.</text>
</comment>
<accession>A0ABW0H8W8</accession>
<keyword evidence="11" id="KW-1185">Reference proteome</keyword>
<evidence type="ECO:0000256" key="2">
    <source>
        <dbReference type="ARBA" id="ARBA00005992"/>
    </source>
</evidence>
<protein>
    <submittedName>
        <fullName evidence="10">L,D-transpeptidase family protein</fullName>
    </submittedName>
</protein>
<feature type="active site" description="Nucleophile" evidence="7">
    <location>
        <position position="549"/>
    </location>
</feature>
<comment type="caution">
    <text evidence="10">The sequence shown here is derived from an EMBL/GenBank/DDBJ whole genome shotgun (WGS) entry which is preliminary data.</text>
</comment>
<dbReference type="EMBL" id="JBHSLV010000020">
    <property type="protein sequence ID" value="MFC5393400.1"/>
    <property type="molecule type" value="Genomic_DNA"/>
</dbReference>
<dbReference type="Gene3D" id="1.10.101.10">
    <property type="entry name" value="PGBD-like superfamily/PGBD"/>
    <property type="match status" value="1"/>
</dbReference>
<reference evidence="11" key="1">
    <citation type="journal article" date="2019" name="Int. J. Syst. Evol. Microbiol.">
        <title>The Global Catalogue of Microorganisms (GCM) 10K type strain sequencing project: providing services to taxonomists for standard genome sequencing and annotation.</title>
        <authorList>
            <consortium name="The Broad Institute Genomics Platform"/>
            <consortium name="The Broad Institute Genome Sequencing Center for Infectious Disease"/>
            <person name="Wu L."/>
            <person name="Ma J."/>
        </authorList>
    </citation>
    <scope>NUCLEOTIDE SEQUENCE [LARGE SCALE GENOMIC DNA]</scope>
    <source>
        <strain evidence="11">CGMCC 1.16326</strain>
    </source>
</reference>
<dbReference type="InterPro" id="IPR045380">
    <property type="entry name" value="LD_TPept_scaffold_dom"/>
</dbReference>
<dbReference type="SUPFAM" id="SSF141523">
    <property type="entry name" value="L,D-transpeptidase catalytic domain-like"/>
    <property type="match status" value="1"/>
</dbReference>